<name>A0A1H6YZA8_9FIRM</name>
<dbReference type="AlphaFoldDB" id="A0A1H6YZA8"/>
<evidence type="ECO:0000313" key="4">
    <source>
        <dbReference type="Proteomes" id="UP000199662"/>
    </source>
</evidence>
<organism evidence="3 4">
    <name type="scientific">Propionispira arboris</name>
    <dbReference type="NCBI Taxonomy" id="84035"/>
    <lineage>
        <taxon>Bacteria</taxon>
        <taxon>Bacillati</taxon>
        <taxon>Bacillota</taxon>
        <taxon>Negativicutes</taxon>
        <taxon>Selenomonadales</taxon>
        <taxon>Selenomonadaceae</taxon>
        <taxon>Propionispira</taxon>
    </lineage>
</organism>
<keyword evidence="4" id="KW-1185">Reference proteome</keyword>
<dbReference type="EMBL" id="FNZK01000008">
    <property type="protein sequence ID" value="SEJ45154.1"/>
    <property type="molecule type" value="Genomic_DNA"/>
</dbReference>
<protein>
    <submittedName>
        <fullName evidence="3">Phosphotransferase system, mannose/fructose-specific component IIA</fullName>
    </submittedName>
</protein>
<evidence type="ECO:0000313" key="3">
    <source>
        <dbReference type="EMBL" id="SEJ45154.1"/>
    </source>
</evidence>
<dbReference type="RefSeq" id="WP_091831064.1">
    <property type="nucleotide sequence ID" value="NZ_FNZK01000008.1"/>
</dbReference>
<evidence type="ECO:0000256" key="1">
    <source>
        <dbReference type="ARBA" id="ARBA00022679"/>
    </source>
</evidence>
<sequence length="144" mass="16566">MKLLLVSNGSLAQGLYMAMEHFYYKPDIDYTILRDSDKKEYIAEIEAYMKKNCMEDILVLCDAYGSTAFNEIVVLINKLERTKSVGVICGMNLPMVFKIYGLKDMWSLTSIKSFYKNSEKQGVIVYAPKVKKDCKFLFKINVPI</sequence>
<dbReference type="Proteomes" id="UP000199662">
    <property type="component" value="Unassembled WGS sequence"/>
</dbReference>
<dbReference type="InterPro" id="IPR036662">
    <property type="entry name" value="PTS_EIIA_man-typ_sf"/>
</dbReference>
<dbReference type="GO" id="GO:0016740">
    <property type="term" value="F:transferase activity"/>
    <property type="evidence" value="ECO:0007669"/>
    <property type="project" value="UniProtKB-KW"/>
</dbReference>
<dbReference type="GO" id="GO:0009401">
    <property type="term" value="P:phosphoenolpyruvate-dependent sugar phosphotransferase system"/>
    <property type="evidence" value="ECO:0007669"/>
    <property type="project" value="InterPro"/>
</dbReference>
<keyword evidence="1 3" id="KW-0808">Transferase</keyword>
<dbReference type="SUPFAM" id="SSF53062">
    <property type="entry name" value="PTS system fructose IIA component-like"/>
    <property type="match status" value="1"/>
</dbReference>
<accession>A0A1H6YZA8</accession>
<dbReference type="STRING" id="84035.SAMN05660742_1088"/>
<dbReference type="Pfam" id="PF03610">
    <property type="entry name" value="EIIA-man"/>
    <property type="match status" value="1"/>
</dbReference>
<gene>
    <name evidence="3" type="ORF">SAMN05660742_1088</name>
</gene>
<proteinExistence type="predicted"/>
<dbReference type="Gene3D" id="3.40.50.510">
    <property type="entry name" value="Phosphotransferase system, mannose-type IIA component"/>
    <property type="match status" value="1"/>
</dbReference>
<dbReference type="GO" id="GO:0016020">
    <property type="term" value="C:membrane"/>
    <property type="evidence" value="ECO:0007669"/>
    <property type="project" value="InterPro"/>
</dbReference>
<reference evidence="3 4" key="1">
    <citation type="submission" date="2016-10" db="EMBL/GenBank/DDBJ databases">
        <authorList>
            <person name="de Groot N.N."/>
        </authorList>
    </citation>
    <scope>NUCLEOTIDE SEQUENCE [LARGE SCALE GENOMIC DNA]</scope>
    <source>
        <strain evidence="3 4">DSM 2179</strain>
    </source>
</reference>
<dbReference type="PROSITE" id="PS51096">
    <property type="entry name" value="PTS_EIIA_TYPE_4"/>
    <property type="match status" value="1"/>
</dbReference>
<feature type="domain" description="PTS EIIA type-4" evidence="2">
    <location>
        <begin position="1"/>
        <end position="123"/>
    </location>
</feature>
<evidence type="ECO:0000259" key="2">
    <source>
        <dbReference type="PROSITE" id="PS51096"/>
    </source>
</evidence>
<dbReference type="InterPro" id="IPR004701">
    <property type="entry name" value="PTS_EIIA_man-typ"/>
</dbReference>